<feature type="region of interest" description="Disordered" evidence="1">
    <location>
        <begin position="274"/>
        <end position="307"/>
    </location>
</feature>
<evidence type="ECO:0000313" key="4">
    <source>
        <dbReference type="Proteomes" id="UP000306102"/>
    </source>
</evidence>
<feature type="transmembrane region" description="Helical" evidence="2">
    <location>
        <begin position="150"/>
        <end position="183"/>
    </location>
</feature>
<keyword evidence="2" id="KW-0812">Transmembrane</keyword>
<keyword evidence="2" id="KW-0472">Membrane</keyword>
<accession>A0A4S4E4Q1</accession>
<dbReference type="EMBL" id="SDRB02007581">
    <property type="protein sequence ID" value="THG10930.1"/>
    <property type="molecule type" value="Genomic_DNA"/>
</dbReference>
<gene>
    <name evidence="3" type="ORF">TEA_016489</name>
</gene>
<evidence type="ECO:0000313" key="3">
    <source>
        <dbReference type="EMBL" id="THG10930.1"/>
    </source>
</evidence>
<keyword evidence="4" id="KW-1185">Reference proteome</keyword>
<protein>
    <submittedName>
        <fullName evidence="3">Uncharacterized protein</fullName>
    </submittedName>
</protein>
<evidence type="ECO:0000256" key="2">
    <source>
        <dbReference type="SAM" id="Phobius"/>
    </source>
</evidence>
<comment type="caution">
    <text evidence="3">The sequence shown here is derived from an EMBL/GenBank/DDBJ whole genome shotgun (WGS) entry which is preliminary data.</text>
</comment>
<name>A0A4S4E4Q1_CAMSN</name>
<evidence type="ECO:0000256" key="1">
    <source>
        <dbReference type="SAM" id="MobiDB-lite"/>
    </source>
</evidence>
<dbReference type="Proteomes" id="UP000306102">
    <property type="component" value="Unassembled WGS sequence"/>
</dbReference>
<dbReference type="AlphaFoldDB" id="A0A4S4E4Q1"/>
<feature type="compositionally biased region" description="Low complexity" evidence="1">
    <location>
        <begin position="282"/>
        <end position="298"/>
    </location>
</feature>
<dbReference type="STRING" id="542762.A0A4S4E4Q1"/>
<reference evidence="3 4" key="1">
    <citation type="journal article" date="2018" name="Proc. Natl. Acad. Sci. U.S.A.">
        <title>Draft genome sequence of Camellia sinensis var. sinensis provides insights into the evolution of the tea genome and tea quality.</title>
        <authorList>
            <person name="Wei C."/>
            <person name="Yang H."/>
            <person name="Wang S."/>
            <person name="Zhao J."/>
            <person name="Liu C."/>
            <person name="Gao L."/>
            <person name="Xia E."/>
            <person name="Lu Y."/>
            <person name="Tai Y."/>
            <person name="She G."/>
            <person name="Sun J."/>
            <person name="Cao H."/>
            <person name="Tong W."/>
            <person name="Gao Q."/>
            <person name="Li Y."/>
            <person name="Deng W."/>
            <person name="Jiang X."/>
            <person name="Wang W."/>
            <person name="Chen Q."/>
            <person name="Zhang S."/>
            <person name="Li H."/>
            <person name="Wu J."/>
            <person name="Wang P."/>
            <person name="Li P."/>
            <person name="Shi C."/>
            <person name="Zheng F."/>
            <person name="Jian J."/>
            <person name="Huang B."/>
            <person name="Shan D."/>
            <person name="Shi M."/>
            <person name="Fang C."/>
            <person name="Yue Y."/>
            <person name="Li F."/>
            <person name="Li D."/>
            <person name="Wei S."/>
            <person name="Han B."/>
            <person name="Jiang C."/>
            <person name="Yin Y."/>
            <person name="Xia T."/>
            <person name="Zhang Z."/>
            <person name="Bennetzen J.L."/>
            <person name="Zhao S."/>
            <person name="Wan X."/>
        </authorList>
    </citation>
    <scope>NUCLEOTIDE SEQUENCE [LARGE SCALE GENOMIC DNA]</scope>
    <source>
        <strain evidence="4">cv. Shuchazao</strain>
        <tissue evidence="3">Leaf</tissue>
    </source>
</reference>
<sequence>MLIFLPFSCFRKVSRQEYLKKMEQKKLKELRDDIEDEQYLFDGVKLTKAEYGELRGAVAAVVCSLVLVLVKRCYCYFIVAATGYELGQLCLSNSLERNARIFSSVCTPANVAVRKVESLVRSPGSVLWSCLIFPLYSGLCCSCVDTAHGWVYMVLCWLLSLWLHLCGFAGAAAYCLLSALILWSTHLSAHLSDCGLSWEALQDERINGGAFMGTDGLQFLHKLIPVSFNLAMSLMSVKASSSYAYGLNLQSTSSASKSQEMSLTRGFNLSVVRRIPKHTGRQQPKPTKQPSSSTQTEQSTRRGRAASTVPYTHRVLTGCRYAYRYGCKRTGYSKNHSDTSASVGYCMGTARVRHGYVFVEQHRGDFDPASSSTSTSTLVFDFDFDPEITLVFDFDPRHRTCSSITLNWSLLECSYEARTDVRPKT</sequence>
<keyword evidence="2" id="KW-1133">Transmembrane helix</keyword>
<proteinExistence type="predicted"/>
<organism evidence="3 4">
    <name type="scientific">Camellia sinensis var. sinensis</name>
    <name type="common">China tea</name>
    <dbReference type="NCBI Taxonomy" id="542762"/>
    <lineage>
        <taxon>Eukaryota</taxon>
        <taxon>Viridiplantae</taxon>
        <taxon>Streptophyta</taxon>
        <taxon>Embryophyta</taxon>
        <taxon>Tracheophyta</taxon>
        <taxon>Spermatophyta</taxon>
        <taxon>Magnoliopsida</taxon>
        <taxon>eudicotyledons</taxon>
        <taxon>Gunneridae</taxon>
        <taxon>Pentapetalae</taxon>
        <taxon>asterids</taxon>
        <taxon>Ericales</taxon>
        <taxon>Theaceae</taxon>
        <taxon>Camellia</taxon>
    </lineage>
</organism>